<feature type="binding site" evidence="8">
    <location>
        <position position="43"/>
    </location>
    <ligand>
        <name>FMN</name>
        <dbReference type="ChEBI" id="CHEBI:58210"/>
        <note>ligand shared between dimeric partners</note>
    </ligand>
</feature>
<dbReference type="InterPro" id="IPR026021">
    <property type="entry name" value="YdjA-like"/>
</dbReference>
<dbReference type="PIRSF" id="PIRSF000232">
    <property type="entry name" value="YdjA"/>
    <property type="match status" value="1"/>
</dbReference>
<feature type="binding site" evidence="8">
    <location>
        <position position="39"/>
    </location>
    <ligand>
        <name>FMN</name>
        <dbReference type="ChEBI" id="CHEBI:58210"/>
        <note>ligand shared between dimeric partners</note>
    </ligand>
</feature>
<keyword evidence="4 7" id="KW-0521">NADP</keyword>
<dbReference type="EC" id="1.-.-.-" evidence="7"/>
<comment type="cofactor">
    <cofactor evidence="8">
        <name>FMN</name>
        <dbReference type="ChEBI" id="CHEBI:58210"/>
    </cofactor>
    <text evidence="8">Binds 1 FMN per subunit.</text>
</comment>
<dbReference type="SUPFAM" id="SSF55469">
    <property type="entry name" value="FMN-dependent nitroreductase-like"/>
    <property type="match status" value="1"/>
</dbReference>
<dbReference type="RefSeq" id="WP_207948550.1">
    <property type="nucleotide sequence ID" value="NZ_CP015029.1"/>
</dbReference>
<dbReference type="Pfam" id="PF00881">
    <property type="entry name" value="Nitroreductase"/>
    <property type="match status" value="1"/>
</dbReference>
<dbReference type="EMBL" id="CP015029">
    <property type="protein sequence ID" value="QIM65666.1"/>
    <property type="molecule type" value="Genomic_DNA"/>
</dbReference>
<evidence type="ECO:0000256" key="2">
    <source>
        <dbReference type="ARBA" id="ARBA00022630"/>
    </source>
</evidence>
<accession>A0AAE6X897</accession>
<dbReference type="InterPro" id="IPR000415">
    <property type="entry name" value="Nitroreductase-like"/>
</dbReference>
<evidence type="ECO:0000256" key="5">
    <source>
        <dbReference type="ARBA" id="ARBA00023002"/>
    </source>
</evidence>
<dbReference type="InterPro" id="IPR029479">
    <property type="entry name" value="Nitroreductase"/>
</dbReference>
<dbReference type="Proteomes" id="UP000502287">
    <property type="component" value="Chromosome"/>
</dbReference>
<feature type="domain" description="Nitroreductase" evidence="9">
    <location>
        <begin position="12"/>
        <end position="166"/>
    </location>
</feature>
<dbReference type="GO" id="GO:0016491">
    <property type="term" value="F:oxidoreductase activity"/>
    <property type="evidence" value="ECO:0007669"/>
    <property type="project" value="UniProtKB-UniRule"/>
</dbReference>
<dbReference type="Gene3D" id="3.40.109.10">
    <property type="entry name" value="NADH Oxidase"/>
    <property type="match status" value="1"/>
</dbReference>
<keyword evidence="2 7" id="KW-0285">Flavoprotein</keyword>
<evidence type="ECO:0000256" key="1">
    <source>
        <dbReference type="ARBA" id="ARBA00007118"/>
    </source>
</evidence>
<reference evidence="10 13" key="1">
    <citation type="submission" date="2016-03" db="EMBL/GenBank/DDBJ databases">
        <authorList>
            <person name="Hansen M.J."/>
            <person name="Bojesen A.M."/>
            <person name="Planet P."/>
        </authorList>
    </citation>
    <scope>NUCLEOTIDE SEQUENCE [LARGE SCALE GENOMIC DNA]</scope>
    <source>
        <strain evidence="10 13">HPA 21</strain>
    </source>
</reference>
<dbReference type="PANTHER" id="PTHR43821">
    <property type="entry name" value="NAD(P)H NITROREDUCTASE YDJA-RELATED"/>
    <property type="match status" value="1"/>
</dbReference>
<keyword evidence="6 7" id="KW-0520">NAD</keyword>
<feature type="binding site" description="in other chain" evidence="8">
    <location>
        <begin position="14"/>
        <end position="16"/>
    </location>
    <ligand>
        <name>FMN</name>
        <dbReference type="ChEBI" id="CHEBI:58210"/>
        <note>ligand shared between dimeric partners</note>
    </ligand>
</feature>
<dbReference type="KEGG" id="fcl:A4G17_09510"/>
<evidence type="ECO:0000313" key="13">
    <source>
        <dbReference type="Proteomes" id="UP000502287"/>
    </source>
</evidence>
<organism evidence="10 13">
    <name type="scientific">Frederiksenia canicola</name>
    <dbReference type="NCBI Taxonomy" id="123824"/>
    <lineage>
        <taxon>Bacteria</taxon>
        <taxon>Pseudomonadati</taxon>
        <taxon>Pseudomonadota</taxon>
        <taxon>Gammaproteobacteria</taxon>
        <taxon>Pasteurellales</taxon>
        <taxon>Pasteurellaceae</taxon>
        <taxon>Frederiksenia</taxon>
    </lineage>
</organism>
<evidence type="ECO:0000256" key="3">
    <source>
        <dbReference type="ARBA" id="ARBA00022643"/>
    </source>
</evidence>
<evidence type="ECO:0000313" key="10">
    <source>
        <dbReference type="EMBL" id="QIM65666.1"/>
    </source>
</evidence>
<evidence type="ECO:0000313" key="11">
    <source>
        <dbReference type="EMBL" id="RPE95878.1"/>
    </source>
</evidence>
<gene>
    <name evidence="10" type="ORF">A4G17_09510</name>
    <name evidence="11" type="ORF">EDC49_0254</name>
</gene>
<evidence type="ECO:0000259" key="9">
    <source>
        <dbReference type="Pfam" id="PF00881"/>
    </source>
</evidence>
<dbReference type="CDD" id="cd02135">
    <property type="entry name" value="YdjA-like"/>
    <property type="match status" value="1"/>
</dbReference>
<dbReference type="NCBIfam" id="NF008088">
    <property type="entry name" value="PRK10828.1"/>
    <property type="match status" value="1"/>
</dbReference>
<protein>
    <recommendedName>
        <fullName evidence="7">Putative NAD(P)H nitroreductase</fullName>
        <ecNumber evidence="7">1.-.-.-</ecNumber>
    </recommendedName>
</protein>
<reference evidence="11 12" key="2">
    <citation type="submission" date="2018-11" db="EMBL/GenBank/DDBJ databases">
        <title>Genomic Encyclopedia of Type Strains, Phase IV (KMG-IV): sequencing the most valuable type-strain genomes for metagenomic binning, comparative biology and taxonomic classification.</title>
        <authorList>
            <person name="Goeker M."/>
        </authorList>
    </citation>
    <scope>NUCLEOTIDE SEQUENCE [LARGE SCALE GENOMIC DNA]</scope>
    <source>
        <strain evidence="11 12">DSM 25797</strain>
    </source>
</reference>
<dbReference type="InterPro" id="IPR052530">
    <property type="entry name" value="NAD(P)H_nitroreductase"/>
</dbReference>
<evidence type="ECO:0000256" key="7">
    <source>
        <dbReference type="PIRNR" id="PIRNR000232"/>
    </source>
</evidence>
<keyword evidence="12" id="KW-1185">Reference proteome</keyword>
<name>A0AAE6X897_9PAST</name>
<dbReference type="EMBL" id="RKQT01000001">
    <property type="protein sequence ID" value="RPE95878.1"/>
    <property type="molecule type" value="Genomic_DNA"/>
</dbReference>
<dbReference type="PANTHER" id="PTHR43821:SF1">
    <property type="entry name" value="NAD(P)H NITROREDUCTASE YDJA-RELATED"/>
    <property type="match status" value="1"/>
</dbReference>
<keyword evidence="5 7" id="KW-0560">Oxidoreductase</keyword>
<dbReference type="Proteomes" id="UP000276901">
    <property type="component" value="Unassembled WGS sequence"/>
</dbReference>
<comment type="similarity">
    <text evidence="1 7">Belongs to the nitroreductase family.</text>
</comment>
<keyword evidence="3 7" id="KW-0288">FMN</keyword>
<evidence type="ECO:0000313" key="12">
    <source>
        <dbReference type="Proteomes" id="UP000276901"/>
    </source>
</evidence>
<feature type="binding site" description="in other chain" evidence="8">
    <location>
        <begin position="136"/>
        <end position="138"/>
    </location>
    <ligand>
        <name>FMN</name>
        <dbReference type="ChEBI" id="CHEBI:58210"/>
        <note>ligand shared between dimeric partners</note>
    </ligand>
</feature>
<evidence type="ECO:0000256" key="6">
    <source>
        <dbReference type="ARBA" id="ARBA00023027"/>
    </source>
</evidence>
<sequence length="192" mass="21166">MKSSIDALHLLQHRRSSKKFGNIAPNKEQLEAILKAGLRVPDHGHLKPYHFVVIEKSGMETFHQYLRSVVDEFGLDDEMYKKASKLSERAPMVIGVVAKIAKDIAKVPAWEQMLTAGCATYAMQLAANAQGFETCWISGKWVNGSAIRNAFGCGEFDKIVALVMIGSPQDDECGISLASHTEEIGNVVSYIR</sequence>
<dbReference type="AlphaFoldDB" id="A0AAE6X897"/>
<evidence type="ECO:0000256" key="8">
    <source>
        <dbReference type="PIRSR" id="PIRSR000232-1"/>
    </source>
</evidence>
<evidence type="ECO:0000256" key="4">
    <source>
        <dbReference type="ARBA" id="ARBA00022857"/>
    </source>
</evidence>
<proteinExistence type="inferred from homology"/>